<accession>A0A1A7R7J3</accession>
<keyword evidence="1" id="KW-0472">Membrane</keyword>
<keyword evidence="1" id="KW-1133">Transmembrane helix</keyword>
<evidence type="ECO:0000313" key="2">
    <source>
        <dbReference type="EMBL" id="OBX27444.1"/>
    </source>
</evidence>
<organism evidence="2 3">
    <name type="scientific">Acinetobacter gandensis</name>
    <dbReference type="NCBI Taxonomy" id="1443941"/>
    <lineage>
        <taxon>Bacteria</taxon>
        <taxon>Pseudomonadati</taxon>
        <taxon>Pseudomonadota</taxon>
        <taxon>Gammaproteobacteria</taxon>
        <taxon>Moraxellales</taxon>
        <taxon>Moraxellaceae</taxon>
        <taxon>Acinetobacter</taxon>
    </lineage>
</organism>
<sequence length="119" mass="13687">MSRILDGLTLDYPPTMSQIVELAHQHRRNLDDAIFHQEIHLGDFGLAQRKRVYDFTRDLDKNQRLEFYNAYNGELLKIADDDDLHPAHAEGGMSIFAVIIVLAIIALILYFAVIRTIIH</sequence>
<comment type="caution">
    <text evidence="2">The sequence shown here is derived from an EMBL/GenBank/DDBJ whole genome shotgun (WGS) entry which is preliminary data.</text>
</comment>
<dbReference type="EMBL" id="LZDS01000029">
    <property type="protein sequence ID" value="OBX27444.1"/>
    <property type="molecule type" value="Genomic_DNA"/>
</dbReference>
<evidence type="ECO:0000256" key="1">
    <source>
        <dbReference type="SAM" id="Phobius"/>
    </source>
</evidence>
<dbReference type="RefSeq" id="WP_067767059.1">
    <property type="nucleotide sequence ID" value="NZ_CP183909.1"/>
</dbReference>
<dbReference type="Proteomes" id="UP000185753">
    <property type="component" value="Unassembled WGS sequence"/>
</dbReference>
<keyword evidence="3" id="KW-1185">Reference proteome</keyword>
<protein>
    <submittedName>
        <fullName evidence="2">Uncharacterized protein</fullName>
    </submittedName>
</protein>
<reference evidence="3" key="1">
    <citation type="submission" date="2016-06" db="EMBL/GenBank/DDBJ databases">
        <authorList>
            <person name="Radolfova-Krizova L."/>
            <person name="Nemec A."/>
        </authorList>
    </citation>
    <scope>NUCLEOTIDE SEQUENCE [LARGE SCALE GENOMIC DNA]</scope>
    <source>
        <strain evidence="3">ANC 4275</strain>
    </source>
</reference>
<feature type="transmembrane region" description="Helical" evidence="1">
    <location>
        <begin position="93"/>
        <end position="113"/>
    </location>
</feature>
<proteinExistence type="predicted"/>
<evidence type="ECO:0000313" key="3">
    <source>
        <dbReference type="Proteomes" id="UP000185753"/>
    </source>
</evidence>
<gene>
    <name evidence="2" type="ORF">A9J31_09400</name>
</gene>
<dbReference type="STRING" id="1443941.A9J31_09400"/>
<keyword evidence="1" id="KW-0812">Transmembrane</keyword>
<name>A0A1A7R7J3_9GAMM</name>
<dbReference type="AlphaFoldDB" id="A0A1A7R7J3"/>
<dbReference type="OrthoDB" id="6711099at2"/>